<organism evidence="7 8">
    <name type="scientific">Paenalcaligenes hominis</name>
    <dbReference type="NCBI Taxonomy" id="643674"/>
    <lineage>
        <taxon>Bacteria</taxon>
        <taxon>Pseudomonadati</taxon>
        <taxon>Pseudomonadota</taxon>
        <taxon>Betaproteobacteria</taxon>
        <taxon>Burkholderiales</taxon>
        <taxon>Alcaligenaceae</taxon>
        <taxon>Paenalcaligenes</taxon>
    </lineage>
</organism>
<reference evidence="7 8" key="1">
    <citation type="submission" date="2017-01" db="EMBL/GenBank/DDBJ databases">
        <title>Complete Genome Sequence of Paenalcaligenes hominis, Isolated from a paraplegic Patient with neurogenic bladder.</title>
        <authorList>
            <person name="Mukhopadhyay R."/>
            <person name="Joaquin J."/>
            <person name="Hogue R."/>
            <person name="Kilaru A."/>
            <person name="Jospin G."/>
            <person name="Mars K."/>
            <person name="Eisen J.A."/>
            <person name="Chaturvedi V."/>
        </authorList>
    </citation>
    <scope>NUCLEOTIDE SEQUENCE [LARGE SCALE GENOMIC DNA]</scope>
    <source>
        <strain evidence="7 8">15S00501</strain>
    </source>
</reference>
<comment type="similarity">
    <text evidence="6">Belongs to the NhaA Na(+)/H(+) (TC 2.A.33) antiporter family.</text>
</comment>
<comment type="function">
    <text evidence="6">Na(+)/H(+) antiporter that extrudes sodium in exchange for external protons.</text>
</comment>
<dbReference type="GO" id="GO:0015385">
    <property type="term" value="F:sodium:proton antiporter activity"/>
    <property type="evidence" value="ECO:0007669"/>
    <property type="project" value="UniProtKB-UniRule"/>
</dbReference>
<keyword evidence="5 6" id="KW-0472">Membrane</keyword>
<feature type="transmembrane region" description="Helical" evidence="6">
    <location>
        <begin position="78"/>
        <end position="98"/>
    </location>
</feature>
<evidence type="ECO:0000256" key="1">
    <source>
        <dbReference type="ARBA" id="ARBA00004429"/>
    </source>
</evidence>
<evidence type="ECO:0000256" key="2">
    <source>
        <dbReference type="ARBA" id="ARBA00022475"/>
    </source>
</evidence>
<keyword evidence="6" id="KW-0915">Sodium</keyword>
<evidence type="ECO:0000256" key="6">
    <source>
        <dbReference type="HAMAP-Rule" id="MF_01844"/>
    </source>
</evidence>
<dbReference type="NCBIfam" id="TIGR00773">
    <property type="entry name" value="NhaA"/>
    <property type="match status" value="1"/>
</dbReference>
<feature type="transmembrane region" description="Helical" evidence="6">
    <location>
        <begin position="201"/>
        <end position="228"/>
    </location>
</feature>
<dbReference type="KEGG" id="phn:PAEH1_00930"/>
<dbReference type="InterPro" id="IPR004670">
    <property type="entry name" value="NhaA"/>
</dbReference>
<accession>A0A1U9JXF8</accession>
<gene>
    <name evidence="6" type="primary">nhaA</name>
    <name evidence="7" type="ORF">PAEH1_00930</name>
</gene>
<feature type="transmembrane region" description="Helical" evidence="6">
    <location>
        <begin position="386"/>
        <end position="411"/>
    </location>
</feature>
<feature type="transmembrane region" description="Helical" evidence="6">
    <location>
        <begin position="316"/>
        <end position="337"/>
    </location>
</feature>
<dbReference type="Proteomes" id="UP000189369">
    <property type="component" value="Chromosome"/>
</dbReference>
<protein>
    <recommendedName>
        <fullName evidence="6">Na(+)/H(+) antiporter NhaA</fullName>
    </recommendedName>
    <alternativeName>
        <fullName evidence="6">Sodium/proton antiporter NhaA</fullName>
    </alternativeName>
</protein>
<keyword evidence="6" id="KW-0406">Ion transport</keyword>
<proteinExistence type="inferred from homology"/>
<feature type="transmembrane region" description="Helical" evidence="6">
    <location>
        <begin position="30"/>
        <end position="49"/>
    </location>
</feature>
<dbReference type="InterPro" id="IPR023171">
    <property type="entry name" value="Na/H_antiporter_dom_sf"/>
</dbReference>
<dbReference type="GO" id="GO:0005886">
    <property type="term" value="C:plasma membrane"/>
    <property type="evidence" value="ECO:0007669"/>
    <property type="project" value="UniProtKB-SubCell"/>
</dbReference>
<sequence>MKNNTSPNQLPFGHRLAQSVSEQFTRLTHIEAFGGIVLIAAAVAALVWANSSYAQQYFDFWGQTVGFELGDFTMSGSLHFWVNDALMTAFFLVVGMEIRREIHEGALSSFAQASLPLVAAAGGVIVPALIYLMMNTDPVQGRGWAVPTATDIAFAVGVLALLGRSIPSNVRIMLLAIAIIDDVVAVLIIAFFYSGGLDYSGLWLIAAGMLLVVVWQRLGIASAFAYLIPGAVLWFGVLKMGAHPTLAGVILGLMTPVYARPLRADPLTVVEENIARIKAQAHYSDKDELVILQSIEKVREAHRELLPPVARVQMQLHPWVAFLVMPVFALANAGVSFKGLEVSSGAAHSVMWGVILALVIGKPLGIFIACRLAVALKACQLAEGVTWSGILLIGLLAGIGFTMSIFIGTLAFDNESLLNAAKLGVLVASSSAALLGLGWGAWYVHRLNK</sequence>
<dbReference type="Pfam" id="PF06965">
    <property type="entry name" value="Na_H_antiport_1"/>
    <property type="match status" value="1"/>
</dbReference>
<dbReference type="EMBL" id="CP019697">
    <property type="protein sequence ID" value="AQS50458.1"/>
    <property type="molecule type" value="Genomic_DNA"/>
</dbReference>
<keyword evidence="6" id="KW-0813">Transport</keyword>
<dbReference type="Gene3D" id="1.20.1530.10">
    <property type="entry name" value="Na+/H+ antiporter like domain"/>
    <property type="match status" value="1"/>
</dbReference>
<dbReference type="OrthoDB" id="9808135at2"/>
<keyword evidence="4 6" id="KW-1133">Transmembrane helix</keyword>
<feature type="transmembrane region" description="Helical" evidence="6">
    <location>
        <begin position="349"/>
        <end position="374"/>
    </location>
</feature>
<feature type="transmembrane region" description="Helical" evidence="6">
    <location>
        <begin position="110"/>
        <end position="132"/>
    </location>
</feature>
<keyword evidence="3 6" id="KW-0812">Transmembrane</keyword>
<comment type="subcellular location">
    <subcellularLocation>
        <location evidence="1">Cell inner membrane</location>
        <topology evidence="1">Multi-pass membrane protein</topology>
    </subcellularLocation>
    <subcellularLocation>
        <location evidence="6">Cell membrane</location>
        <topology evidence="6">Multi-pass membrane protein</topology>
    </subcellularLocation>
</comment>
<keyword evidence="2 6" id="KW-1003">Cell membrane</keyword>
<comment type="catalytic activity">
    <reaction evidence="6">
        <text>Na(+)(in) + 2 H(+)(out) = Na(+)(out) + 2 H(+)(in)</text>
        <dbReference type="Rhea" id="RHEA:29251"/>
        <dbReference type="ChEBI" id="CHEBI:15378"/>
        <dbReference type="ChEBI" id="CHEBI:29101"/>
    </reaction>
</comment>
<evidence type="ECO:0000313" key="8">
    <source>
        <dbReference type="Proteomes" id="UP000189369"/>
    </source>
</evidence>
<keyword evidence="6" id="KW-0050">Antiport</keyword>
<evidence type="ECO:0000256" key="4">
    <source>
        <dbReference type="ARBA" id="ARBA00022989"/>
    </source>
</evidence>
<feature type="transmembrane region" description="Helical" evidence="6">
    <location>
        <begin position="174"/>
        <end position="195"/>
    </location>
</feature>
<dbReference type="AlphaFoldDB" id="A0A1U9JXF8"/>
<evidence type="ECO:0000313" key="7">
    <source>
        <dbReference type="EMBL" id="AQS50458.1"/>
    </source>
</evidence>
<dbReference type="STRING" id="643674.PAEH1_00930"/>
<feature type="transmembrane region" description="Helical" evidence="6">
    <location>
        <begin position="423"/>
        <end position="444"/>
    </location>
</feature>
<dbReference type="PANTHER" id="PTHR30341:SF0">
    <property type="entry name" value="NA(+)_H(+) ANTIPORTER NHAA"/>
    <property type="match status" value="1"/>
</dbReference>
<evidence type="ECO:0000256" key="5">
    <source>
        <dbReference type="ARBA" id="ARBA00023136"/>
    </source>
</evidence>
<keyword evidence="6" id="KW-0739">Sodium transport</keyword>
<name>A0A1U9JXF8_9BURK</name>
<dbReference type="PANTHER" id="PTHR30341">
    <property type="entry name" value="SODIUM ION/PROTON ANTIPORTER NHAA-RELATED"/>
    <property type="match status" value="1"/>
</dbReference>
<evidence type="ECO:0000256" key="3">
    <source>
        <dbReference type="ARBA" id="ARBA00022692"/>
    </source>
</evidence>
<dbReference type="GO" id="GO:0006885">
    <property type="term" value="P:regulation of pH"/>
    <property type="evidence" value="ECO:0007669"/>
    <property type="project" value="UniProtKB-UniRule"/>
</dbReference>
<feature type="transmembrane region" description="Helical" evidence="6">
    <location>
        <begin position="144"/>
        <end position="162"/>
    </location>
</feature>
<dbReference type="HAMAP" id="MF_01844">
    <property type="entry name" value="NhaA"/>
    <property type="match status" value="1"/>
</dbReference>